<keyword evidence="1" id="KW-0863">Zinc-finger</keyword>
<dbReference type="InterPro" id="IPR055303">
    <property type="entry name" value="ATMIN"/>
</dbReference>
<dbReference type="SMART" id="SM00355">
    <property type="entry name" value="ZnF_C2H2"/>
    <property type="match status" value="4"/>
</dbReference>
<dbReference type="GO" id="GO:0000981">
    <property type="term" value="F:DNA-binding transcription factor activity, RNA polymerase II-specific"/>
    <property type="evidence" value="ECO:0007669"/>
    <property type="project" value="TreeGrafter"/>
</dbReference>
<comment type="caution">
    <text evidence="4">The sequence shown here is derived from an EMBL/GenBank/DDBJ whole genome shotgun (WGS) entry which is preliminary data.</text>
</comment>
<evidence type="ECO:0000256" key="2">
    <source>
        <dbReference type="SAM" id="MobiDB-lite"/>
    </source>
</evidence>
<keyword evidence="1" id="KW-0479">Metal-binding</keyword>
<keyword evidence="5" id="KW-1185">Reference proteome</keyword>
<keyword evidence="1" id="KW-0862">Zinc</keyword>
<dbReference type="PROSITE" id="PS50157">
    <property type="entry name" value="ZINC_FINGER_C2H2_2"/>
    <property type="match status" value="2"/>
</dbReference>
<dbReference type="PROSITE" id="PS00028">
    <property type="entry name" value="ZINC_FINGER_C2H2_1"/>
    <property type="match status" value="1"/>
</dbReference>
<dbReference type="GO" id="GO:0000976">
    <property type="term" value="F:transcription cis-regulatory region binding"/>
    <property type="evidence" value="ECO:0007669"/>
    <property type="project" value="InterPro"/>
</dbReference>
<evidence type="ECO:0000256" key="1">
    <source>
        <dbReference type="PROSITE-ProRule" id="PRU00042"/>
    </source>
</evidence>
<gene>
    <name evidence="4" type="ORF">PV328_009274</name>
</gene>
<sequence>MAAANSDLFQVIKMVCPSAEELSVIVNNIRCTQCGLIFHNESRFRLHDLKVHQRKNLDKTVKEFVKYHCPESSCVYSPQSERYFTTMKYLKQHYLKVHAAKMYSCTQCNKSFSTEAAKIAHIRVCGLEFTCSCLKTFTTYEALLTHAKRHSHTVDEKYKNLLKRAAQKNLPAAQLIPIATSVKKIPISILPYQEKSTTTNAHDSISINTRDISTQTDELKKLKRLQSPSKSSNKRRESRQTQTNVLSKEKRCRKTVETQTSPSARGSNKRSSASTKKQEQEQKQLMNKEDLELNSTFSSDNLQIFPSSPLPLHHDVQIEDLWGTRNNSETQTNSEKYPLDVFNDSVTQTDLIPFYDQEDRMQMNYKNNGSSLTSLPYTKNYFSQTNIPTLCSDPMLTEETFNDRFSSIETQTERPYLQSLFDSVGTMSRTFALSSNIETQTTEHFDDMEHLLYSNMYTQTCNDILPNDLVLSDIQTQTPWSELEGTTIESNRTLAHDNNENNNENDNDYVKSNMSITTCRSSWLSEQQTSHTETQTDLLSIFDEFQ</sequence>
<feature type="region of interest" description="Disordered" evidence="2">
    <location>
        <begin position="217"/>
        <end position="289"/>
    </location>
</feature>
<organism evidence="4 5">
    <name type="scientific">Microctonus aethiopoides</name>
    <dbReference type="NCBI Taxonomy" id="144406"/>
    <lineage>
        <taxon>Eukaryota</taxon>
        <taxon>Metazoa</taxon>
        <taxon>Ecdysozoa</taxon>
        <taxon>Arthropoda</taxon>
        <taxon>Hexapoda</taxon>
        <taxon>Insecta</taxon>
        <taxon>Pterygota</taxon>
        <taxon>Neoptera</taxon>
        <taxon>Endopterygota</taxon>
        <taxon>Hymenoptera</taxon>
        <taxon>Apocrita</taxon>
        <taxon>Ichneumonoidea</taxon>
        <taxon>Braconidae</taxon>
        <taxon>Euphorinae</taxon>
        <taxon>Microctonus</taxon>
    </lineage>
</organism>
<reference evidence="4" key="2">
    <citation type="submission" date="2023-03" db="EMBL/GenBank/DDBJ databases">
        <authorList>
            <person name="Inwood S.N."/>
            <person name="Skelly J.G."/>
            <person name="Guhlin J."/>
            <person name="Harrop T.W.R."/>
            <person name="Goldson S.G."/>
            <person name="Dearden P.K."/>
        </authorList>
    </citation>
    <scope>NUCLEOTIDE SEQUENCE</scope>
    <source>
        <strain evidence="4">Irish</strain>
        <tissue evidence="4">Whole body</tissue>
    </source>
</reference>
<dbReference type="Proteomes" id="UP001168990">
    <property type="component" value="Unassembled WGS sequence"/>
</dbReference>
<name>A0AA39C5I2_9HYME</name>
<feature type="compositionally biased region" description="Polar residues" evidence="2">
    <location>
        <begin position="257"/>
        <end position="275"/>
    </location>
</feature>
<dbReference type="PANTHER" id="PTHR46664:SF1">
    <property type="entry name" value="ATM INTERACTOR"/>
    <property type="match status" value="1"/>
</dbReference>
<dbReference type="PANTHER" id="PTHR46664">
    <property type="entry name" value="ATM INTERACTOR"/>
    <property type="match status" value="1"/>
</dbReference>
<dbReference type="EMBL" id="JAQQBS010001424">
    <property type="protein sequence ID" value="KAK0158243.1"/>
    <property type="molecule type" value="Genomic_DNA"/>
</dbReference>
<dbReference type="GO" id="GO:0045944">
    <property type="term" value="P:positive regulation of transcription by RNA polymerase II"/>
    <property type="evidence" value="ECO:0007669"/>
    <property type="project" value="InterPro"/>
</dbReference>
<evidence type="ECO:0000313" key="4">
    <source>
        <dbReference type="EMBL" id="KAK0158243.1"/>
    </source>
</evidence>
<dbReference type="InterPro" id="IPR013087">
    <property type="entry name" value="Znf_C2H2_type"/>
</dbReference>
<evidence type="ECO:0000313" key="5">
    <source>
        <dbReference type="Proteomes" id="UP001168990"/>
    </source>
</evidence>
<dbReference type="AlphaFoldDB" id="A0AA39C5I2"/>
<protein>
    <recommendedName>
        <fullName evidence="3">C2H2-type domain-containing protein</fullName>
    </recommendedName>
</protein>
<feature type="domain" description="C2H2-type" evidence="3">
    <location>
        <begin position="29"/>
        <end position="57"/>
    </location>
</feature>
<dbReference type="InterPro" id="IPR036236">
    <property type="entry name" value="Znf_C2H2_sf"/>
</dbReference>
<dbReference type="SUPFAM" id="SSF57667">
    <property type="entry name" value="beta-beta-alpha zinc fingers"/>
    <property type="match status" value="1"/>
</dbReference>
<dbReference type="Gene3D" id="3.30.160.60">
    <property type="entry name" value="Classic Zinc Finger"/>
    <property type="match status" value="1"/>
</dbReference>
<dbReference type="GO" id="GO:0008270">
    <property type="term" value="F:zinc ion binding"/>
    <property type="evidence" value="ECO:0007669"/>
    <property type="project" value="UniProtKB-KW"/>
</dbReference>
<evidence type="ECO:0000259" key="3">
    <source>
        <dbReference type="PROSITE" id="PS50157"/>
    </source>
</evidence>
<feature type="domain" description="C2H2-type" evidence="3">
    <location>
        <begin position="103"/>
        <end position="124"/>
    </location>
</feature>
<dbReference type="GO" id="GO:0005634">
    <property type="term" value="C:nucleus"/>
    <property type="evidence" value="ECO:0007669"/>
    <property type="project" value="TreeGrafter"/>
</dbReference>
<accession>A0AA39C5I2</accession>
<feature type="compositionally biased region" description="Basic and acidic residues" evidence="2">
    <location>
        <begin position="276"/>
        <end position="289"/>
    </location>
</feature>
<reference evidence="4" key="1">
    <citation type="journal article" date="2023" name="bioRxiv">
        <title>Scaffold-level genome assemblies of two parasitoid biocontrol wasps reveal the parthenogenesis mechanism and an associated novel virus.</title>
        <authorList>
            <person name="Inwood S."/>
            <person name="Skelly J."/>
            <person name="Guhlin J."/>
            <person name="Harrop T."/>
            <person name="Goldson S."/>
            <person name="Dearden P."/>
        </authorList>
    </citation>
    <scope>NUCLEOTIDE SEQUENCE</scope>
    <source>
        <strain evidence="4">Irish</strain>
        <tissue evidence="4">Whole body</tissue>
    </source>
</reference>
<proteinExistence type="predicted"/>